<keyword evidence="2" id="KW-0812">Transmembrane</keyword>
<organism evidence="5 6">
    <name type="scientific">Exidia glandulosa HHB12029</name>
    <dbReference type="NCBI Taxonomy" id="1314781"/>
    <lineage>
        <taxon>Eukaryota</taxon>
        <taxon>Fungi</taxon>
        <taxon>Dikarya</taxon>
        <taxon>Basidiomycota</taxon>
        <taxon>Agaricomycotina</taxon>
        <taxon>Agaricomycetes</taxon>
        <taxon>Auriculariales</taxon>
        <taxon>Exidiaceae</taxon>
        <taxon>Exidia</taxon>
    </lineage>
</organism>
<name>A0A166AE84_EXIGL</name>
<sequence length="822" mass="88323">MRSEQQPQSGAEDDRRRFGRRVNRAAPPSSFPSLPSPDLDGELLSYAIEVELKEEVSRIDPVVKKRASNVLKLAAPHSLTGQEENSRLTAELKALSDRLDAAERKKREAEEAEAAAAAASGTTESDAPGSNEGPWNQALRWEQKLGARLNMLAVVDPDIPRVQRTLEGKRAEASLRNAYANTEAFSSVADLVAAYKGKEDTIRAFVVGTPPAFRGGVTKGTDIELQIVKAFPKAHLFVEKPVAAGSVKDAFTVGETIESGSRIVGVAYMLRYLKAVGHIKKVIAERGLTVMATHARYACAYTAIAKPFWWDKSLSGGPVVEQGTHFCDLSRFFGGKVVPGSVQARATEWNEPAGKLAKVPPPVDESKVPEEQRIPRVTSANWKYESGAVGSLLHVVGMQGTAGSTGGSGPALKPNIPLGPPLSPSFSDAGANGARGQRMLNGRVYGAARSDSPQRSARNTQEPQFVEWGYGGMGSVQNRNVLAKGGAAADWGKLQSNASNVVADVPEEEDDGSGMAWVRRRRAQREKERLEKERQEREAAAAAPADPSVLSAVSEKVAEKDDDTASTHEATSSKVADIPQISIHPVVAAISASRPETPTASSIRRAPSISRNTSVASAASAATTIKEMSREAKETDIADHTFTAFTLPARGSRPASPSPERSSGGSTTGDDDADEEDEGEGEDSTVEDDAGDDEAEDEETETEVVDSFSARRERLGRVPRSYPLVRQPERSSPRSHASRSPRLSAAMDLETKGRVVLLGSTLLFILGLYGLLLSAFTPLTGVVLLDLLAQDVHYKYFSILLVPTTAYFVIANWVGWQYFRNA</sequence>
<dbReference type="Proteomes" id="UP000077266">
    <property type="component" value="Unassembled WGS sequence"/>
</dbReference>
<gene>
    <name evidence="5" type="ORF">EXIGLDRAFT_750298</name>
</gene>
<dbReference type="OrthoDB" id="10250282at2759"/>
<keyword evidence="2" id="KW-1133">Transmembrane helix</keyword>
<dbReference type="Gene3D" id="3.40.50.720">
    <property type="entry name" value="NAD(P)-binding Rossmann-like Domain"/>
    <property type="match status" value="1"/>
</dbReference>
<accession>A0A166AE84</accession>
<evidence type="ECO:0000256" key="2">
    <source>
        <dbReference type="SAM" id="Phobius"/>
    </source>
</evidence>
<dbReference type="InterPro" id="IPR000683">
    <property type="entry name" value="Gfo/Idh/MocA-like_OxRdtase_N"/>
</dbReference>
<feature type="compositionally biased region" description="Basic and acidic residues" evidence="1">
    <location>
        <begin position="556"/>
        <end position="566"/>
    </location>
</feature>
<protein>
    <submittedName>
        <fullName evidence="5">Uncharacterized protein</fullName>
    </submittedName>
</protein>
<keyword evidence="6" id="KW-1185">Reference proteome</keyword>
<evidence type="ECO:0000259" key="4">
    <source>
        <dbReference type="Pfam" id="PF08635"/>
    </source>
</evidence>
<dbReference type="STRING" id="1314781.A0A166AE84"/>
<feature type="transmembrane region" description="Helical" evidence="2">
    <location>
        <begin position="796"/>
        <end position="816"/>
    </location>
</feature>
<dbReference type="InterPro" id="IPR036291">
    <property type="entry name" value="NAD(P)-bd_dom_sf"/>
</dbReference>
<dbReference type="SUPFAM" id="SSF51735">
    <property type="entry name" value="NAD(P)-binding Rossmann-fold domains"/>
    <property type="match status" value="1"/>
</dbReference>
<dbReference type="GO" id="GO:0000166">
    <property type="term" value="F:nucleotide binding"/>
    <property type="evidence" value="ECO:0007669"/>
    <property type="project" value="InterPro"/>
</dbReference>
<dbReference type="InterPro" id="IPR013944">
    <property type="entry name" value="OxRdtase_put_C"/>
</dbReference>
<dbReference type="Pfam" id="PF15159">
    <property type="entry name" value="PIG-Y"/>
    <property type="match status" value="1"/>
</dbReference>
<evidence type="ECO:0000313" key="6">
    <source>
        <dbReference type="Proteomes" id="UP000077266"/>
    </source>
</evidence>
<feature type="compositionally biased region" description="Low complexity" evidence="1">
    <location>
        <begin position="27"/>
        <end position="37"/>
    </location>
</feature>
<dbReference type="PANTHER" id="PTHR43249">
    <property type="entry name" value="UDP-N-ACETYL-2-AMINO-2-DEOXY-D-GLUCURONATE OXIDASE"/>
    <property type="match status" value="1"/>
</dbReference>
<reference evidence="5 6" key="1">
    <citation type="journal article" date="2016" name="Mol. Biol. Evol.">
        <title>Comparative Genomics of Early-Diverging Mushroom-Forming Fungi Provides Insights into the Origins of Lignocellulose Decay Capabilities.</title>
        <authorList>
            <person name="Nagy L.G."/>
            <person name="Riley R."/>
            <person name="Tritt A."/>
            <person name="Adam C."/>
            <person name="Daum C."/>
            <person name="Floudas D."/>
            <person name="Sun H."/>
            <person name="Yadav J.S."/>
            <person name="Pangilinan J."/>
            <person name="Larsson K.H."/>
            <person name="Matsuura K."/>
            <person name="Barry K."/>
            <person name="Labutti K."/>
            <person name="Kuo R."/>
            <person name="Ohm R.A."/>
            <person name="Bhattacharya S.S."/>
            <person name="Shirouzu T."/>
            <person name="Yoshinaga Y."/>
            <person name="Martin F.M."/>
            <person name="Grigoriev I.V."/>
            <person name="Hibbett D.S."/>
        </authorList>
    </citation>
    <scope>NUCLEOTIDE SEQUENCE [LARGE SCALE GENOMIC DNA]</scope>
    <source>
        <strain evidence="5 6">HHB12029</strain>
    </source>
</reference>
<dbReference type="InterPro" id="IPR029164">
    <property type="entry name" value="PIG-Y"/>
</dbReference>
<feature type="compositionally biased region" description="Low complexity" evidence="1">
    <location>
        <begin position="600"/>
        <end position="624"/>
    </location>
</feature>
<proteinExistence type="predicted"/>
<dbReference type="InterPro" id="IPR052515">
    <property type="entry name" value="Gfo/Idh/MocA_Oxidoreductase"/>
</dbReference>
<feature type="domain" description="Gfo/Idh/MocA-like oxidoreductase N-terminal" evidence="3">
    <location>
        <begin position="148"/>
        <end position="268"/>
    </location>
</feature>
<dbReference type="PANTHER" id="PTHR43249:SF1">
    <property type="entry name" value="D-GLUCOSIDE 3-DEHYDROGENASE"/>
    <property type="match status" value="1"/>
</dbReference>
<feature type="compositionally biased region" description="Low complexity" evidence="1">
    <location>
        <begin position="734"/>
        <end position="744"/>
    </location>
</feature>
<evidence type="ECO:0000313" key="5">
    <source>
        <dbReference type="EMBL" id="KZV91049.1"/>
    </source>
</evidence>
<feature type="region of interest" description="Disordered" evidence="1">
    <location>
        <begin position="590"/>
        <end position="744"/>
    </location>
</feature>
<feature type="compositionally biased region" description="Low complexity" evidence="1">
    <location>
        <begin position="648"/>
        <end position="665"/>
    </location>
</feature>
<feature type="transmembrane region" description="Helical" evidence="2">
    <location>
        <begin position="755"/>
        <end position="776"/>
    </location>
</feature>
<feature type="domain" description="Oxidoreductase putative C-terminal" evidence="4">
    <location>
        <begin position="271"/>
        <end position="403"/>
    </location>
</feature>
<feature type="compositionally biased region" description="Basic and acidic residues" evidence="1">
    <location>
        <begin position="627"/>
        <end position="639"/>
    </location>
</feature>
<dbReference type="Pfam" id="PF01408">
    <property type="entry name" value="GFO_IDH_MocA"/>
    <property type="match status" value="1"/>
</dbReference>
<feature type="compositionally biased region" description="Basic and acidic residues" evidence="1">
    <location>
        <begin position="528"/>
        <end position="539"/>
    </location>
</feature>
<keyword evidence="2" id="KW-0472">Membrane</keyword>
<evidence type="ECO:0000256" key="1">
    <source>
        <dbReference type="SAM" id="MobiDB-lite"/>
    </source>
</evidence>
<evidence type="ECO:0000259" key="3">
    <source>
        <dbReference type="Pfam" id="PF01408"/>
    </source>
</evidence>
<dbReference type="InParanoid" id="A0A166AE84"/>
<dbReference type="AlphaFoldDB" id="A0A166AE84"/>
<dbReference type="SUPFAM" id="SSF55347">
    <property type="entry name" value="Glyceraldehyde-3-phosphate dehydrogenase-like, C-terminal domain"/>
    <property type="match status" value="1"/>
</dbReference>
<feature type="compositionally biased region" description="Acidic residues" evidence="1">
    <location>
        <begin position="669"/>
        <end position="704"/>
    </location>
</feature>
<feature type="region of interest" description="Disordered" evidence="1">
    <location>
        <begin position="1"/>
        <end position="40"/>
    </location>
</feature>
<feature type="region of interest" description="Disordered" evidence="1">
    <location>
        <begin position="101"/>
        <end position="135"/>
    </location>
</feature>
<dbReference type="Pfam" id="PF08635">
    <property type="entry name" value="ox_reductase_C"/>
    <property type="match status" value="1"/>
</dbReference>
<feature type="region of interest" description="Disordered" evidence="1">
    <location>
        <begin position="528"/>
        <end position="577"/>
    </location>
</feature>
<dbReference type="EMBL" id="KV426035">
    <property type="protein sequence ID" value="KZV91049.1"/>
    <property type="molecule type" value="Genomic_DNA"/>
</dbReference>
<dbReference type="Gene3D" id="3.30.360.10">
    <property type="entry name" value="Dihydrodipicolinate Reductase, domain 2"/>
    <property type="match status" value="1"/>
</dbReference>